<feature type="compositionally biased region" description="Polar residues" evidence="2">
    <location>
        <begin position="589"/>
        <end position="599"/>
    </location>
</feature>
<feature type="region of interest" description="Disordered" evidence="2">
    <location>
        <begin position="44"/>
        <end position="72"/>
    </location>
</feature>
<dbReference type="Pfam" id="PF15030">
    <property type="entry name" value="DUF4527"/>
    <property type="match status" value="1"/>
</dbReference>
<feature type="compositionally biased region" description="Basic and acidic residues" evidence="2">
    <location>
        <begin position="620"/>
        <end position="637"/>
    </location>
</feature>
<reference evidence="3 4" key="1">
    <citation type="journal article" date="2010" name="Nature">
        <title>The sequence and de novo assembly of the giant panda genome.</title>
        <authorList>
            <person name="Li R."/>
            <person name="Fan W."/>
            <person name="Tian G."/>
            <person name="Zhu H."/>
            <person name="He L."/>
            <person name="Cai J."/>
            <person name="Huang Q."/>
            <person name="Cai Q."/>
            <person name="Li B."/>
            <person name="Bai Y."/>
            <person name="Zhang Z."/>
            <person name="Zhang Y."/>
            <person name="Wang W."/>
            <person name="Li J."/>
            <person name="Wei F."/>
            <person name="Li H."/>
            <person name="Jian M."/>
            <person name="Li J."/>
            <person name="Zhang Z."/>
            <person name="Nielsen R."/>
            <person name="Li D."/>
            <person name="Gu W."/>
            <person name="Yang Z."/>
            <person name="Xuan Z."/>
            <person name="Ryder O.A."/>
            <person name="Leung F.C."/>
            <person name="Zhou Y."/>
            <person name="Cao J."/>
            <person name="Sun X."/>
            <person name="Fu Y."/>
            <person name="Fang X."/>
            <person name="Guo X."/>
            <person name="Wang B."/>
            <person name="Hou R."/>
            <person name="Shen F."/>
            <person name="Mu B."/>
            <person name="Ni P."/>
            <person name="Lin R."/>
            <person name="Qian W."/>
            <person name="Wang G."/>
            <person name="Yu C."/>
            <person name="Nie W."/>
            <person name="Wang J."/>
            <person name="Wu Z."/>
            <person name="Liang H."/>
            <person name="Min J."/>
            <person name="Wu Q."/>
            <person name="Cheng S."/>
            <person name="Ruan J."/>
            <person name="Wang M."/>
            <person name="Shi Z."/>
            <person name="Wen M."/>
            <person name="Liu B."/>
            <person name="Ren X."/>
            <person name="Zheng H."/>
            <person name="Dong D."/>
            <person name="Cook K."/>
            <person name="Shan G."/>
            <person name="Zhang H."/>
            <person name="Kosiol C."/>
            <person name="Xie X."/>
            <person name="Lu Z."/>
            <person name="Zheng H."/>
            <person name="Li Y."/>
            <person name="Steiner C.C."/>
            <person name="Lam T.T."/>
            <person name="Lin S."/>
            <person name="Zhang Q."/>
            <person name="Li G."/>
            <person name="Tian J."/>
            <person name="Gong T."/>
            <person name="Liu H."/>
            <person name="Zhang D."/>
            <person name="Fang L."/>
            <person name="Ye C."/>
            <person name="Zhang J."/>
            <person name="Hu W."/>
            <person name="Xu A."/>
            <person name="Ren Y."/>
            <person name="Zhang G."/>
            <person name="Bruford M.W."/>
            <person name="Li Q."/>
            <person name="Ma L."/>
            <person name="Guo Y."/>
            <person name="An N."/>
            <person name="Hu Y."/>
            <person name="Zheng Y."/>
            <person name="Shi Y."/>
            <person name="Li Z."/>
            <person name="Liu Q."/>
            <person name="Chen Y."/>
            <person name="Zhao J."/>
            <person name="Qu N."/>
            <person name="Zhao S."/>
            <person name="Tian F."/>
            <person name="Wang X."/>
            <person name="Wang H."/>
            <person name="Xu L."/>
            <person name="Liu X."/>
            <person name="Vinar T."/>
            <person name="Wang Y."/>
            <person name="Lam T.W."/>
            <person name="Yiu S.M."/>
            <person name="Liu S."/>
            <person name="Zhang H."/>
            <person name="Li D."/>
            <person name="Huang Y."/>
            <person name="Wang X."/>
            <person name="Yang G."/>
            <person name="Jiang Z."/>
            <person name="Wang J."/>
            <person name="Qin N."/>
            <person name="Li L."/>
            <person name="Li J."/>
            <person name="Bolund L."/>
            <person name="Kristiansen K."/>
            <person name="Wong G.K."/>
            <person name="Olson M."/>
            <person name="Zhang X."/>
            <person name="Li S."/>
            <person name="Yang H."/>
            <person name="Wang J."/>
            <person name="Wang J."/>
        </authorList>
    </citation>
    <scope>NUCLEOTIDE SEQUENCE [LARGE SCALE GENOMIC DNA]</scope>
</reference>
<dbReference type="PANTHER" id="PTHR36866:SF1">
    <property type="entry name" value="GENE 1043-RELATED"/>
    <property type="match status" value="1"/>
</dbReference>
<feature type="coiled-coil region" evidence="1">
    <location>
        <begin position="293"/>
        <end position="320"/>
    </location>
</feature>
<gene>
    <name evidence="3" type="primary">C11H4orf50</name>
</gene>
<feature type="region of interest" description="Disordered" evidence="2">
    <location>
        <begin position="369"/>
        <end position="432"/>
    </location>
</feature>
<reference evidence="3" key="2">
    <citation type="submission" date="2025-08" db="UniProtKB">
        <authorList>
            <consortium name="Ensembl"/>
        </authorList>
    </citation>
    <scope>IDENTIFICATION</scope>
</reference>
<feature type="compositionally biased region" description="Polar residues" evidence="2">
    <location>
        <begin position="144"/>
        <end position="153"/>
    </location>
</feature>
<dbReference type="Ensembl" id="ENSAMET00000033714.1">
    <property type="protein sequence ID" value="ENSAMEP00000024389.1"/>
    <property type="gene ID" value="ENSAMEG00000023744.1"/>
</dbReference>
<feature type="region of interest" description="Disordered" evidence="2">
    <location>
        <begin position="819"/>
        <end position="838"/>
    </location>
</feature>
<feature type="compositionally biased region" description="Acidic residues" evidence="2">
    <location>
        <begin position="763"/>
        <end position="777"/>
    </location>
</feature>
<feature type="compositionally biased region" description="Basic and acidic residues" evidence="2">
    <location>
        <begin position="397"/>
        <end position="406"/>
    </location>
</feature>
<name>A0A7N5P0R1_AILME</name>
<feature type="compositionally biased region" description="Basic and acidic residues" evidence="2">
    <location>
        <begin position="604"/>
        <end position="613"/>
    </location>
</feature>
<reference evidence="3" key="3">
    <citation type="submission" date="2025-09" db="UniProtKB">
        <authorList>
            <consortium name="Ensembl"/>
        </authorList>
    </citation>
    <scope>IDENTIFICATION</scope>
</reference>
<feature type="compositionally biased region" description="Basic and acidic residues" evidence="2">
    <location>
        <begin position="179"/>
        <end position="188"/>
    </location>
</feature>
<organism evidence="3 4">
    <name type="scientific">Ailuropoda melanoleuca</name>
    <name type="common">Giant panda</name>
    <dbReference type="NCBI Taxonomy" id="9646"/>
    <lineage>
        <taxon>Eukaryota</taxon>
        <taxon>Metazoa</taxon>
        <taxon>Chordata</taxon>
        <taxon>Craniata</taxon>
        <taxon>Vertebrata</taxon>
        <taxon>Euteleostomi</taxon>
        <taxon>Mammalia</taxon>
        <taxon>Eutheria</taxon>
        <taxon>Laurasiatheria</taxon>
        <taxon>Carnivora</taxon>
        <taxon>Caniformia</taxon>
        <taxon>Ursidae</taxon>
        <taxon>Ailuropoda</taxon>
    </lineage>
</organism>
<feature type="region of interest" description="Disordered" evidence="2">
    <location>
        <begin position="144"/>
        <end position="188"/>
    </location>
</feature>
<dbReference type="InterPro" id="IPR032771">
    <property type="entry name" value="DUF4527"/>
</dbReference>
<evidence type="ECO:0000256" key="2">
    <source>
        <dbReference type="SAM" id="MobiDB-lite"/>
    </source>
</evidence>
<evidence type="ECO:0000313" key="4">
    <source>
        <dbReference type="Proteomes" id="UP000008912"/>
    </source>
</evidence>
<evidence type="ECO:0000256" key="1">
    <source>
        <dbReference type="SAM" id="Coils"/>
    </source>
</evidence>
<feature type="compositionally biased region" description="Polar residues" evidence="2">
    <location>
        <begin position="377"/>
        <end position="388"/>
    </location>
</feature>
<feature type="coiled-coil region" evidence="1">
    <location>
        <begin position="97"/>
        <end position="138"/>
    </location>
</feature>
<feature type="compositionally biased region" description="Polar residues" evidence="2">
    <location>
        <begin position="1186"/>
        <end position="1196"/>
    </location>
</feature>
<dbReference type="InParanoid" id="A0A7N5P0R1"/>
<dbReference type="GeneTree" id="ENSGT01030000235227"/>
<proteinExistence type="predicted"/>
<feature type="region of interest" description="Disordered" evidence="2">
    <location>
        <begin position="1160"/>
        <end position="1210"/>
    </location>
</feature>
<keyword evidence="4" id="KW-1185">Reference proteome</keyword>
<keyword evidence="1" id="KW-0175">Coiled coil</keyword>
<feature type="coiled-coil region" evidence="1">
    <location>
        <begin position="962"/>
        <end position="1010"/>
    </location>
</feature>
<feature type="compositionally biased region" description="Basic and acidic residues" evidence="2">
    <location>
        <begin position="1171"/>
        <end position="1185"/>
    </location>
</feature>
<dbReference type="Proteomes" id="UP000008912">
    <property type="component" value="Unassembled WGS sequence"/>
</dbReference>
<feature type="region of interest" description="Disordered" evidence="2">
    <location>
        <begin position="552"/>
        <end position="799"/>
    </location>
</feature>
<dbReference type="PANTHER" id="PTHR36866">
    <property type="entry name" value="CHROMOSOME 4 OPEN READING FRAME 50"/>
    <property type="match status" value="1"/>
</dbReference>
<protein>
    <submittedName>
        <fullName evidence="3">Uncharacterized protein</fullName>
    </submittedName>
</protein>
<sequence length="1385" mass="151634">MEPTATGRTEKSFSYVVRAPSSDGFDVMNVDVKIDTCWVFQDAEDSGEERGRPADGAAGSPDMDTDTLRKQLESSEQKLWAAVDKYVMSESGLRSRIQELELSERHLLQTVEQLNTRMMQERSAAVRAQEKLEALQGELASQDFQGASATAPQSRDVPSVTGRQKPRVQAGTVPSGGSEARRDQQVLEQEHAARRQRWRLRRLRERLRRKDEALGRQAAALESCRRTQRLQLGLVREQERGLREQVQRLELDVRRLCRAAGLLLAELDAPALGSPHPLGPAGPQDYPGEAGELRALQARAERGERERVEAARRLQEQRARERGLRGQLEDLRCCIYALKLSEIGLQGQVEDLAQQNRSLREALAARAQAEGARSTATTGHCSPGTLSRIQDEPLSPPREDAQDACRRQAPKATLSSAGAPGPGGSAGQSSESRCSWGCVGAGQGPSVLVPGLETTDESLEDVIGSDCGQPTPAEPSLDEQALLLICGCLPGQYRDGSPLPVELAWISEQRLAAAQAQGSFLLVQTSTPPPWGPARDPSSLLPPLLLQKAFPQDSQMQQVLDARSSPAPRAIGQPCQDHHWAQSPEASLCQESPRTSSHQFPRRGSRDPKDPWKEGGPPEWRTEEQGARRAWGKKEEDLGNESKLSQESRENLSLQDGIGALEGMQIENRASETQASVSCPWPRPKLPLPLLQGEASVSTEGPKPLSRTGREGGLSSEEEEEHPTARARGAQRPSPAGAQLLEGQGKEETLVWSAKALHLQEESPGDEGQEEKEEEASLLEGPSLGHGDVPEEPGPSECVGQDTLFSVAEEGLMLCPGLAFPPKGTEPSSDPWALSKGPGSSELRLEEFEKEMEACFQQLSILELGGAGWWLQASTLMGESRSLAWKWPSCQGKAYSWQALGNEGLDICSDREVKPREPSEEVKPGEMEALGTSAVLPGTVPDLDDVSLGPEWPAELGQNQPRRALERQRRRFHQLISGLKKERGQVLHDNAELRSDREKCLRKLHILEKERGRNGTKIATLQRENSMLLGDISHLKGELDQCRQVISDLEDCNGKSYGKISELEEENEKLKRHVAQLQRATWESLRKSKGVMERVTLGNQELKALISELGVGYKELMKGVALGIEDMVRAFRGENAHLLHRIRVLETEVELGASTAVGRAVGAEEGPQGESKMRGDKGNAVERDVQVTQLSGQPTSRAHGPPLEEKSGPAGTWMAPSLGMENSRYDASSAPLSLVGGGAEVPRARRGNINAAGVKESHLEEAEERPGCSADPGRALMTVSNGPQLREPEANPPTEDLRLRVGQLQHRVLTLRCQLRDQVAAHLQLQAALEEAARLRDQLQGELNELQKKQHEANFAVAPLKAKLASLVQKCRERNLLIEHLLQEL</sequence>
<evidence type="ECO:0000313" key="3">
    <source>
        <dbReference type="Ensembl" id="ENSAMEP00000024389.1"/>
    </source>
</evidence>
<feature type="coiled-coil region" evidence="1">
    <location>
        <begin position="1322"/>
        <end position="1356"/>
    </location>
</feature>
<accession>A0A7N5P0R1</accession>